<dbReference type="OrthoDB" id="8193608at2759"/>
<evidence type="ECO:0000256" key="2">
    <source>
        <dbReference type="ARBA" id="ARBA00022786"/>
    </source>
</evidence>
<evidence type="ECO:0000259" key="4">
    <source>
        <dbReference type="Pfam" id="PF10408"/>
    </source>
</evidence>
<dbReference type="GO" id="GO:0006511">
    <property type="term" value="P:ubiquitin-dependent protein catabolic process"/>
    <property type="evidence" value="ECO:0007669"/>
    <property type="project" value="InterPro"/>
</dbReference>
<organism evidence="5 6">
    <name type="scientific">Ladona fulva</name>
    <name type="common">Scarce chaser dragonfly</name>
    <name type="synonym">Libellula fulva</name>
    <dbReference type="NCBI Taxonomy" id="123851"/>
    <lineage>
        <taxon>Eukaryota</taxon>
        <taxon>Metazoa</taxon>
        <taxon>Ecdysozoa</taxon>
        <taxon>Arthropoda</taxon>
        <taxon>Hexapoda</taxon>
        <taxon>Insecta</taxon>
        <taxon>Pterygota</taxon>
        <taxon>Palaeoptera</taxon>
        <taxon>Odonata</taxon>
        <taxon>Epiprocta</taxon>
        <taxon>Anisoptera</taxon>
        <taxon>Libelluloidea</taxon>
        <taxon>Libellulidae</taxon>
        <taxon>Ladona</taxon>
    </lineage>
</organism>
<dbReference type="GO" id="GO:0034450">
    <property type="term" value="F:ubiquitin-ubiquitin ligase activity"/>
    <property type="evidence" value="ECO:0007669"/>
    <property type="project" value="InterPro"/>
</dbReference>
<feature type="compositionally biased region" description="Acidic residues" evidence="3">
    <location>
        <begin position="60"/>
        <end position="71"/>
    </location>
</feature>
<dbReference type="GO" id="GO:0016567">
    <property type="term" value="P:protein ubiquitination"/>
    <property type="evidence" value="ECO:0007669"/>
    <property type="project" value="InterPro"/>
</dbReference>
<evidence type="ECO:0000313" key="6">
    <source>
        <dbReference type="Proteomes" id="UP000792457"/>
    </source>
</evidence>
<evidence type="ECO:0000313" key="5">
    <source>
        <dbReference type="EMBL" id="KAG8239958.1"/>
    </source>
</evidence>
<feature type="region of interest" description="Disordered" evidence="3">
    <location>
        <begin position="60"/>
        <end position="79"/>
    </location>
</feature>
<evidence type="ECO:0000256" key="1">
    <source>
        <dbReference type="ARBA" id="ARBA00022679"/>
    </source>
</evidence>
<reference evidence="5" key="1">
    <citation type="submission" date="2013-04" db="EMBL/GenBank/DDBJ databases">
        <authorList>
            <person name="Qu J."/>
            <person name="Murali S.C."/>
            <person name="Bandaranaike D."/>
            <person name="Bellair M."/>
            <person name="Blankenburg K."/>
            <person name="Chao H."/>
            <person name="Dinh H."/>
            <person name="Doddapaneni H."/>
            <person name="Downs B."/>
            <person name="Dugan-Rocha S."/>
            <person name="Elkadiri S."/>
            <person name="Gnanaolivu R.D."/>
            <person name="Hernandez B."/>
            <person name="Javaid M."/>
            <person name="Jayaseelan J.C."/>
            <person name="Lee S."/>
            <person name="Li M."/>
            <person name="Ming W."/>
            <person name="Munidasa M."/>
            <person name="Muniz J."/>
            <person name="Nguyen L."/>
            <person name="Ongeri F."/>
            <person name="Osuji N."/>
            <person name="Pu L.-L."/>
            <person name="Puazo M."/>
            <person name="Qu C."/>
            <person name="Quiroz J."/>
            <person name="Raj R."/>
            <person name="Weissenberger G."/>
            <person name="Xin Y."/>
            <person name="Zou X."/>
            <person name="Han Y."/>
            <person name="Richards S."/>
            <person name="Worley K."/>
            <person name="Muzny D."/>
            <person name="Gibbs R."/>
        </authorList>
    </citation>
    <scope>NUCLEOTIDE SEQUENCE</scope>
    <source>
        <strain evidence="5">Sampled in the wild</strain>
    </source>
</reference>
<dbReference type="Proteomes" id="UP000792457">
    <property type="component" value="Unassembled WGS sequence"/>
</dbReference>
<dbReference type="AlphaFoldDB" id="A0A8K0PCP3"/>
<dbReference type="Pfam" id="PF10408">
    <property type="entry name" value="Ufd2P_core"/>
    <property type="match status" value="1"/>
</dbReference>
<name>A0A8K0PCP3_LADFU</name>
<dbReference type="GO" id="GO:0000151">
    <property type="term" value="C:ubiquitin ligase complex"/>
    <property type="evidence" value="ECO:0007669"/>
    <property type="project" value="InterPro"/>
</dbReference>
<feature type="domain" description="Ubiquitin conjugation factor E4 core" evidence="4">
    <location>
        <begin position="1"/>
        <end position="127"/>
    </location>
</feature>
<keyword evidence="1" id="KW-0808">Transferase</keyword>
<evidence type="ECO:0000256" key="3">
    <source>
        <dbReference type="SAM" id="MobiDB-lite"/>
    </source>
</evidence>
<keyword evidence="2" id="KW-0833">Ubl conjugation pathway</keyword>
<protein>
    <recommendedName>
        <fullName evidence="4">Ubiquitin conjugation factor E4 core domain-containing protein</fullName>
    </recommendedName>
</protein>
<comment type="caution">
    <text evidence="5">The sequence shown here is derived from an EMBL/GenBank/DDBJ whole genome shotgun (WGS) entry which is preliminary data.</text>
</comment>
<keyword evidence="6" id="KW-1185">Reference proteome</keyword>
<dbReference type="InterPro" id="IPR019474">
    <property type="entry name" value="Ub_conjug_fac_E4_core"/>
</dbReference>
<gene>
    <name evidence="5" type="ORF">J437_LFUL019676</name>
</gene>
<accession>A0A8K0PCP3</accession>
<dbReference type="EMBL" id="KZ310470">
    <property type="protein sequence ID" value="KAG8239958.1"/>
    <property type="molecule type" value="Genomic_DNA"/>
</dbReference>
<reference evidence="5" key="2">
    <citation type="submission" date="2017-10" db="EMBL/GenBank/DDBJ databases">
        <title>Ladona fulva Genome sequencing and assembly.</title>
        <authorList>
            <person name="Murali S."/>
            <person name="Richards S."/>
            <person name="Bandaranaike D."/>
            <person name="Bellair M."/>
            <person name="Blankenburg K."/>
            <person name="Chao H."/>
            <person name="Dinh H."/>
            <person name="Doddapaneni H."/>
            <person name="Dugan-Rocha S."/>
            <person name="Elkadiri S."/>
            <person name="Gnanaolivu R."/>
            <person name="Hernandez B."/>
            <person name="Skinner E."/>
            <person name="Javaid M."/>
            <person name="Lee S."/>
            <person name="Li M."/>
            <person name="Ming W."/>
            <person name="Munidasa M."/>
            <person name="Muniz J."/>
            <person name="Nguyen L."/>
            <person name="Hughes D."/>
            <person name="Osuji N."/>
            <person name="Pu L.-L."/>
            <person name="Puazo M."/>
            <person name="Qu C."/>
            <person name="Quiroz J."/>
            <person name="Raj R."/>
            <person name="Weissenberger G."/>
            <person name="Xin Y."/>
            <person name="Zou X."/>
            <person name="Han Y."/>
            <person name="Worley K."/>
            <person name="Muzny D."/>
            <person name="Gibbs R."/>
        </authorList>
    </citation>
    <scope>NUCLEOTIDE SEQUENCE</scope>
    <source>
        <strain evidence="5">Sampled in the wild</strain>
    </source>
</reference>
<sequence length="127" mass="14853">MCADVELLHDHLLKQILDFYTSMSEYMLKLLSTPDCKLYPVEIISNWETGEYLYIDECTNDEVDDSSDEENNSPMDSSKYFKPPPMYFTTFATDKIYHLPTTAPPEFYALPEYFVEDIAEFLLFALQ</sequence>
<proteinExistence type="predicted"/>